<name>A0A6A4JHR0_APOLU</name>
<dbReference type="EMBL" id="WIXP02000011">
    <property type="protein sequence ID" value="KAF6203142.1"/>
    <property type="molecule type" value="Genomic_DNA"/>
</dbReference>
<dbReference type="SMART" id="SM00718">
    <property type="entry name" value="DM4_12"/>
    <property type="match status" value="1"/>
</dbReference>
<evidence type="ECO:0000313" key="2">
    <source>
        <dbReference type="Proteomes" id="UP000466442"/>
    </source>
</evidence>
<protein>
    <submittedName>
        <fullName evidence="1">Uncharacterized protein</fullName>
    </submittedName>
</protein>
<comment type="caution">
    <text evidence="1">The sequence shown here is derived from an EMBL/GenBank/DDBJ whole genome shotgun (WGS) entry which is preliminary data.</text>
</comment>
<dbReference type="OrthoDB" id="6358587at2759"/>
<evidence type="ECO:0000313" key="1">
    <source>
        <dbReference type="EMBL" id="KAF6203142.1"/>
    </source>
</evidence>
<dbReference type="AlphaFoldDB" id="A0A6A4JHR0"/>
<accession>A0A6A4JHR0</accession>
<dbReference type="Proteomes" id="UP000466442">
    <property type="component" value="Unassembled WGS sequence"/>
</dbReference>
<reference evidence="1" key="1">
    <citation type="journal article" date="2021" name="Mol. Ecol. Resour.">
        <title>Apolygus lucorum genome provides insights into omnivorousness and mesophyll feeding.</title>
        <authorList>
            <person name="Liu Y."/>
            <person name="Liu H."/>
            <person name="Wang H."/>
            <person name="Huang T."/>
            <person name="Liu B."/>
            <person name="Yang B."/>
            <person name="Yin L."/>
            <person name="Li B."/>
            <person name="Zhang Y."/>
            <person name="Zhang S."/>
            <person name="Jiang F."/>
            <person name="Zhang X."/>
            <person name="Ren Y."/>
            <person name="Wang B."/>
            <person name="Wang S."/>
            <person name="Lu Y."/>
            <person name="Wu K."/>
            <person name="Fan W."/>
            <person name="Wang G."/>
        </authorList>
    </citation>
    <scope>NUCLEOTIDE SEQUENCE</scope>
    <source>
        <strain evidence="1">12Hb</strain>
    </source>
</reference>
<organism evidence="1 2">
    <name type="scientific">Apolygus lucorum</name>
    <name type="common">Small green plant bug</name>
    <name type="synonym">Lygocoris lucorum</name>
    <dbReference type="NCBI Taxonomy" id="248454"/>
    <lineage>
        <taxon>Eukaryota</taxon>
        <taxon>Metazoa</taxon>
        <taxon>Ecdysozoa</taxon>
        <taxon>Arthropoda</taxon>
        <taxon>Hexapoda</taxon>
        <taxon>Insecta</taxon>
        <taxon>Pterygota</taxon>
        <taxon>Neoptera</taxon>
        <taxon>Paraneoptera</taxon>
        <taxon>Hemiptera</taxon>
        <taxon>Heteroptera</taxon>
        <taxon>Panheteroptera</taxon>
        <taxon>Cimicomorpha</taxon>
        <taxon>Miridae</taxon>
        <taxon>Mirini</taxon>
        <taxon>Apolygus</taxon>
    </lineage>
</organism>
<dbReference type="InterPro" id="IPR006631">
    <property type="entry name" value="DM4_12"/>
</dbReference>
<proteinExistence type="predicted"/>
<gene>
    <name evidence="1" type="ORF">GE061_003558</name>
</gene>
<dbReference type="PANTHER" id="PTHR21398:SF6">
    <property type="entry name" value="AGAP007094-PA"/>
    <property type="match status" value="1"/>
</dbReference>
<dbReference type="Pfam" id="PF07841">
    <property type="entry name" value="DM4_12"/>
    <property type="match status" value="1"/>
</dbReference>
<dbReference type="PANTHER" id="PTHR21398">
    <property type="entry name" value="AGAP007094-PA"/>
    <property type="match status" value="1"/>
</dbReference>
<keyword evidence="2" id="KW-1185">Reference proteome</keyword>
<sequence length="191" mass="21836">MADCVMKTMVFLVLFLLCYSAVVTGQVDNDDAEDVAGRGLVFWNGGIIKFIVGWSIPLPIHLPFVTLFIHTLQMAYPTISNATQISQLLQQGLAKGVRYTKRSVYYFIDRLFSSYGNLNKKCLVRFICELSQMSIGHSLAGELVQYIFKPDDNTKYSKAWERGITDQECNEFYYCPYAQDMLSHFTTVQYL</sequence>